<accession>A0AAI9ZHV7</accession>
<evidence type="ECO:0000313" key="3">
    <source>
        <dbReference type="Proteomes" id="UP001243989"/>
    </source>
</evidence>
<evidence type="ECO:0000313" key="2">
    <source>
        <dbReference type="EMBL" id="KAK1623860.1"/>
    </source>
</evidence>
<feature type="region of interest" description="Disordered" evidence="1">
    <location>
        <begin position="84"/>
        <end position="111"/>
    </location>
</feature>
<keyword evidence="3" id="KW-1185">Reference proteome</keyword>
<evidence type="ECO:0000256" key="1">
    <source>
        <dbReference type="SAM" id="MobiDB-lite"/>
    </source>
</evidence>
<sequence length="111" mass="11874">MVALAMAIAIPCFCSTRANRSKGRETVTALSDSCFTLGLLGYSCASAMGGAFGGRCPLQNASSMAATHAPCKLRFDWGKSRHRYGHSAAQDLPQKDQTKRESDSNNATRTQ</sequence>
<dbReference type="AlphaFoldDB" id="A0AAI9ZHV7"/>
<reference evidence="2" key="1">
    <citation type="submission" date="2021-06" db="EMBL/GenBank/DDBJ databases">
        <title>Comparative genomics, transcriptomics and evolutionary studies reveal genomic signatures of adaptation to plant cell wall in hemibiotrophic fungi.</title>
        <authorList>
            <consortium name="DOE Joint Genome Institute"/>
            <person name="Baroncelli R."/>
            <person name="Diaz J.F."/>
            <person name="Benocci T."/>
            <person name="Peng M."/>
            <person name="Battaglia E."/>
            <person name="Haridas S."/>
            <person name="Andreopoulos W."/>
            <person name="Labutti K."/>
            <person name="Pangilinan J."/>
            <person name="Floch G.L."/>
            <person name="Makela M.R."/>
            <person name="Henrissat B."/>
            <person name="Grigoriev I.V."/>
            <person name="Crouch J.A."/>
            <person name="De Vries R.P."/>
            <person name="Sukno S.A."/>
            <person name="Thon M.R."/>
        </authorList>
    </citation>
    <scope>NUCLEOTIDE SEQUENCE</scope>
    <source>
        <strain evidence="2">CBS 102054</strain>
    </source>
</reference>
<comment type="caution">
    <text evidence="2">The sequence shown here is derived from an EMBL/GenBank/DDBJ whole genome shotgun (WGS) entry which is preliminary data.</text>
</comment>
<dbReference type="RefSeq" id="XP_060439855.1">
    <property type="nucleotide sequence ID" value="XM_060581568.1"/>
</dbReference>
<dbReference type="EMBL" id="JAHMHQ010000027">
    <property type="protein sequence ID" value="KAK1623860.1"/>
    <property type="molecule type" value="Genomic_DNA"/>
</dbReference>
<name>A0AAI9ZHV7_9PEZI</name>
<gene>
    <name evidence="2" type="ORF">BDP81DRAFT_118266</name>
</gene>
<feature type="compositionally biased region" description="Basic and acidic residues" evidence="1">
    <location>
        <begin position="93"/>
        <end position="103"/>
    </location>
</feature>
<protein>
    <submittedName>
        <fullName evidence="2">Uncharacterized protein</fullName>
    </submittedName>
</protein>
<proteinExistence type="predicted"/>
<dbReference type="GeneID" id="85466430"/>
<dbReference type="Proteomes" id="UP001243989">
    <property type="component" value="Unassembled WGS sequence"/>
</dbReference>
<organism evidence="2 3">
    <name type="scientific">Colletotrichum phormii</name>
    <dbReference type="NCBI Taxonomy" id="359342"/>
    <lineage>
        <taxon>Eukaryota</taxon>
        <taxon>Fungi</taxon>
        <taxon>Dikarya</taxon>
        <taxon>Ascomycota</taxon>
        <taxon>Pezizomycotina</taxon>
        <taxon>Sordariomycetes</taxon>
        <taxon>Hypocreomycetidae</taxon>
        <taxon>Glomerellales</taxon>
        <taxon>Glomerellaceae</taxon>
        <taxon>Colletotrichum</taxon>
        <taxon>Colletotrichum acutatum species complex</taxon>
    </lineage>
</organism>